<protein>
    <submittedName>
        <fullName evidence="2">Uncharacterized protein</fullName>
    </submittedName>
</protein>
<feature type="compositionally biased region" description="Basic and acidic residues" evidence="1">
    <location>
        <begin position="162"/>
        <end position="173"/>
    </location>
</feature>
<accession>A0A0N0BFT9</accession>
<proteinExistence type="predicted"/>
<feature type="compositionally biased region" description="Polar residues" evidence="1">
    <location>
        <begin position="57"/>
        <end position="68"/>
    </location>
</feature>
<feature type="compositionally biased region" description="Basic residues" evidence="1">
    <location>
        <begin position="7"/>
        <end position="17"/>
    </location>
</feature>
<dbReference type="AlphaFoldDB" id="A0A0N0BFT9"/>
<reference evidence="2 3" key="1">
    <citation type="submission" date="2015-07" db="EMBL/GenBank/DDBJ databases">
        <title>The genome of Melipona quadrifasciata.</title>
        <authorList>
            <person name="Pan H."/>
            <person name="Kapheim K."/>
        </authorList>
    </citation>
    <scope>NUCLEOTIDE SEQUENCE [LARGE SCALE GENOMIC DNA]</scope>
    <source>
        <strain evidence="2">0111107301</strain>
        <tissue evidence="2">Whole body</tissue>
    </source>
</reference>
<dbReference type="STRING" id="166423.A0A0N0BFT9"/>
<gene>
    <name evidence="2" type="ORF">WN51_13649</name>
</gene>
<evidence type="ECO:0000313" key="3">
    <source>
        <dbReference type="Proteomes" id="UP000053105"/>
    </source>
</evidence>
<feature type="compositionally biased region" description="Basic and acidic residues" evidence="1">
    <location>
        <begin position="101"/>
        <end position="113"/>
    </location>
</feature>
<name>A0A0N0BFT9_9HYME</name>
<dbReference type="OrthoDB" id="5969272at2759"/>
<dbReference type="Proteomes" id="UP000053105">
    <property type="component" value="Unassembled WGS sequence"/>
</dbReference>
<feature type="compositionally biased region" description="Polar residues" evidence="1">
    <location>
        <begin position="29"/>
        <end position="43"/>
    </location>
</feature>
<sequence length="251" mass="27810">MEQYTKVRGRARRKSKSFKSESEEYDTLGSDSDTEVGTSSRTESSNHLDDSGPASIMTRSPGPNSIGQREQRLALVPRPVHHNVLYHTHESSTSTEPSPISERKTFPRLEKQRNQGATPDMGMDGRVPGILRPVLKLSDSGMHSYSRGASPSQPSRPGSCDRLGRDPSPRKSVESLCLLEEPGSSRMARREEDWGSELSTLELKPPTGFTDAHETSEAECDIDMKLKLHRKRTGFPSNSLSKSPKDFTITV</sequence>
<dbReference type="EMBL" id="KQ435794">
    <property type="protein sequence ID" value="KOX73572.1"/>
    <property type="molecule type" value="Genomic_DNA"/>
</dbReference>
<evidence type="ECO:0000256" key="1">
    <source>
        <dbReference type="SAM" id="MobiDB-lite"/>
    </source>
</evidence>
<feature type="compositionally biased region" description="Polar residues" evidence="1">
    <location>
        <begin position="141"/>
        <end position="156"/>
    </location>
</feature>
<evidence type="ECO:0000313" key="2">
    <source>
        <dbReference type="EMBL" id="KOX73572.1"/>
    </source>
</evidence>
<feature type="region of interest" description="Disordered" evidence="1">
    <location>
        <begin position="1"/>
        <end position="128"/>
    </location>
</feature>
<keyword evidence="3" id="KW-1185">Reference proteome</keyword>
<feature type="compositionally biased region" description="Low complexity" evidence="1">
    <location>
        <begin position="91"/>
        <end position="100"/>
    </location>
</feature>
<organism evidence="2 3">
    <name type="scientific">Melipona quadrifasciata</name>
    <dbReference type="NCBI Taxonomy" id="166423"/>
    <lineage>
        <taxon>Eukaryota</taxon>
        <taxon>Metazoa</taxon>
        <taxon>Ecdysozoa</taxon>
        <taxon>Arthropoda</taxon>
        <taxon>Hexapoda</taxon>
        <taxon>Insecta</taxon>
        <taxon>Pterygota</taxon>
        <taxon>Neoptera</taxon>
        <taxon>Endopterygota</taxon>
        <taxon>Hymenoptera</taxon>
        <taxon>Apocrita</taxon>
        <taxon>Aculeata</taxon>
        <taxon>Apoidea</taxon>
        <taxon>Anthophila</taxon>
        <taxon>Apidae</taxon>
        <taxon>Melipona</taxon>
    </lineage>
</organism>
<feature type="region of interest" description="Disordered" evidence="1">
    <location>
        <begin position="140"/>
        <end position="216"/>
    </location>
</feature>